<feature type="signal peptide" evidence="1">
    <location>
        <begin position="1"/>
        <end position="25"/>
    </location>
</feature>
<evidence type="ECO:0000313" key="2">
    <source>
        <dbReference type="EMBL" id="NBG66792.1"/>
    </source>
</evidence>
<dbReference type="InterPro" id="IPR013783">
    <property type="entry name" value="Ig-like_fold"/>
</dbReference>
<dbReference type="Pfam" id="PF13573">
    <property type="entry name" value="SprB"/>
    <property type="match status" value="1"/>
</dbReference>
<dbReference type="Proteomes" id="UP000470771">
    <property type="component" value="Unassembled WGS sequence"/>
</dbReference>
<proteinExistence type="predicted"/>
<feature type="chain" id="PRO_5026964818" description="HYR domain-containing protein" evidence="1">
    <location>
        <begin position="26"/>
        <end position="686"/>
    </location>
</feature>
<evidence type="ECO:0000313" key="3">
    <source>
        <dbReference type="Proteomes" id="UP000470771"/>
    </source>
</evidence>
<protein>
    <recommendedName>
        <fullName evidence="4">HYR domain-containing protein</fullName>
    </recommendedName>
</protein>
<dbReference type="AlphaFoldDB" id="A0A6N9NLP4"/>
<keyword evidence="3" id="KW-1185">Reference proteome</keyword>
<accession>A0A6N9NLP4</accession>
<name>A0A6N9NLP4_9FLAO</name>
<keyword evidence="1" id="KW-0732">Signal</keyword>
<reference evidence="2 3" key="1">
    <citation type="submission" date="2019-12" db="EMBL/GenBank/DDBJ databases">
        <authorList>
            <person name="Zhao J."/>
        </authorList>
    </citation>
    <scope>NUCLEOTIDE SEQUENCE [LARGE SCALE GENOMIC DNA]</scope>
    <source>
        <strain evidence="2 3">S-15</strain>
    </source>
</reference>
<feature type="non-terminal residue" evidence="2">
    <location>
        <position position="686"/>
    </location>
</feature>
<evidence type="ECO:0008006" key="4">
    <source>
        <dbReference type="Google" id="ProtNLM"/>
    </source>
</evidence>
<organism evidence="2 3">
    <name type="scientific">Acidiluteibacter ferrifornacis</name>
    <dbReference type="NCBI Taxonomy" id="2692424"/>
    <lineage>
        <taxon>Bacteria</taxon>
        <taxon>Pseudomonadati</taxon>
        <taxon>Bacteroidota</taxon>
        <taxon>Flavobacteriia</taxon>
        <taxon>Flavobacteriales</taxon>
        <taxon>Cryomorphaceae</taxon>
        <taxon>Acidiluteibacter</taxon>
    </lineage>
</organism>
<evidence type="ECO:0000256" key="1">
    <source>
        <dbReference type="SAM" id="SignalP"/>
    </source>
</evidence>
<dbReference type="EMBL" id="WWNE01000010">
    <property type="protein sequence ID" value="NBG66792.1"/>
    <property type="molecule type" value="Genomic_DNA"/>
</dbReference>
<sequence>MSLKILKKRNAMFLFLFVAYTSISAQISTIGTEVKVNSTTTESQQNPAVAADSLGNYVVVWESFNQDGDGWGIYGQRFDSTGSSIGSEFLVNTTTSKDQRFPDVAMDKLGNFVVTWMSIDQDGSGWGVYHQRYSQTGLATGSESVVSSTNTGHQRNPSICMNYAGTYLISWSDIALDGSAYNVYAKAYNANGTTALSDFVVNTSTLSSIGNPKGAINNKGAFILTWQTNNLDGSGLGVYARQFDENGVASGNDFLVNTTTADNQQSPDVAIDTSGSFIIVWESYNQDGDAEGIYAQRFTNAALANGTEFLVNDTTSYAQKEPVVEVSVDGNFSVSWTSYDEDGSFGGVYFKPFEKSGTPIDTATKVNTTTTNFQQFPSFSLASNNNLIITWQDGLVNSASTSDGSNYGVYSQIYNITPPLSASITAQNDVTCSGGSDGSLTVSIVNGVANYSYLWSNGANTSNTSSTTNTITGLSTGTYSVTVTDDNGTTAIASSTVATVTDTVKPIASAQNITVYLDGSGNASITASDIDNGSADNCSSVSLSASKTAFTCSDIGTNSVILTVTDAGSNTATAVSTVTVADTTSPTAAAQNITVYLNSTGNASITASDINNGSTDNCGTPSLSASKTAFTCADIGANTVTLTVTDGSSNTATAVSSVTVADTTAPSAIAQNITVYLDGSGNASIT</sequence>
<dbReference type="InterPro" id="IPR025667">
    <property type="entry name" value="SprB_repeat"/>
</dbReference>
<dbReference type="Gene3D" id="2.60.40.10">
    <property type="entry name" value="Immunoglobulins"/>
    <property type="match status" value="2"/>
</dbReference>
<gene>
    <name evidence="2" type="ORF">GQN54_11760</name>
</gene>
<comment type="caution">
    <text evidence="2">The sequence shown here is derived from an EMBL/GenBank/DDBJ whole genome shotgun (WGS) entry which is preliminary data.</text>
</comment>